<dbReference type="EMBL" id="PP931175">
    <property type="protein sequence ID" value="XCH45300.1"/>
    <property type="molecule type" value="Genomic_DNA"/>
</dbReference>
<reference evidence="2" key="1">
    <citation type="submission" date="2024-06" db="EMBL/GenBank/DDBJ databases">
        <authorList>
            <person name="Yerushalmy O."/>
            <person name="Alkalay-Oren S."/>
            <person name="Coppenhagn-Glazer S."/>
            <person name="Hazan R."/>
        </authorList>
    </citation>
    <scope>NUCLEOTIDE SEQUENCE</scope>
</reference>
<evidence type="ECO:0000256" key="1">
    <source>
        <dbReference type="SAM" id="MobiDB-lite"/>
    </source>
</evidence>
<feature type="region of interest" description="Disordered" evidence="1">
    <location>
        <begin position="36"/>
        <end position="78"/>
    </location>
</feature>
<accession>A0AAU8GSA1</accession>
<feature type="compositionally biased region" description="Basic residues" evidence="1">
    <location>
        <begin position="61"/>
        <end position="72"/>
    </location>
</feature>
<evidence type="ECO:0000313" key="2">
    <source>
        <dbReference type="EMBL" id="XCH45300.1"/>
    </source>
</evidence>
<protein>
    <submittedName>
        <fullName evidence="2">Uncharacterized protein</fullName>
    </submittedName>
</protein>
<organism evidence="2">
    <name type="scientific">Pseudomonas phage PACT201</name>
    <dbReference type="NCBI Taxonomy" id="3230130"/>
    <lineage>
        <taxon>Viruses</taxon>
    </lineage>
</organism>
<proteinExistence type="predicted"/>
<sequence>MTSDDILRIARAVKQMAINQSQGADGVRVYPEDEPDAIRRKRRIPPHKSPLLSRASTLPAHSHRHSLGRHRPGLGNALQLENIERRRLTDNRF</sequence>
<name>A0AAU8GSA1_9VIRU</name>